<name>A0A6A6RF26_9PEZI</name>
<dbReference type="InterPro" id="IPR029033">
    <property type="entry name" value="His_PPase_superfam"/>
</dbReference>
<feature type="compositionally biased region" description="Polar residues" evidence="1">
    <location>
        <begin position="325"/>
        <end position="338"/>
    </location>
</feature>
<dbReference type="EMBL" id="MU004181">
    <property type="protein sequence ID" value="KAF2502952.1"/>
    <property type="molecule type" value="Genomic_DNA"/>
</dbReference>
<dbReference type="Proteomes" id="UP000799750">
    <property type="component" value="Unassembled WGS sequence"/>
</dbReference>
<dbReference type="PANTHER" id="PTHR48100:SF1">
    <property type="entry name" value="HISTIDINE PHOSPHATASE FAMILY PROTEIN-RELATED"/>
    <property type="match status" value="1"/>
</dbReference>
<gene>
    <name evidence="2" type="ORF">BU16DRAFT_498867</name>
</gene>
<evidence type="ECO:0000313" key="3">
    <source>
        <dbReference type="Proteomes" id="UP000799750"/>
    </source>
</evidence>
<sequence length="338" mass="37679">MGDTSLVLPEAKSGTHVEYSTVKGYFLQSEDSTDPSKFDFKKSNFGLIDRTYETDDISSKDLDLSSAKDQWQRFARYVRHLNEHAPDDVKFKVIFMGRHGQGWHNVAESKYGTEAWDCHWSLLEGADGITWADANLTDLGEQQAQDAHQLWDSLLAGEENGIPPPETYYVSPLVRAIQTVAITFEKLDLPYQLPFKPIVKELLREAIGVHTCDRRSSATFIRDSYPFLTIEGGFAETDPLWKADLREPDSTRKVRMTMLLDDIFASDENTFISFTSHSGAIGSLLQAVNHRSFGLETGGVIPVFLKAQTVKGDRNTPDPEPSGTPPNCTANPTSTPSL</sequence>
<dbReference type="GO" id="GO:0016791">
    <property type="term" value="F:phosphatase activity"/>
    <property type="evidence" value="ECO:0007669"/>
    <property type="project" value="TreeGrafter"/>
</dbReference>
<organism evidence="2 3">
    <name type="scientific">Lophium mytilinum</name>
    <dbReference type="NCBI Taxonomy" id="390894"/>
    <lineage>
        <taxon>Eukaryota</taxon>
        <taxon>Fungi</taxon>
        <taxon>Dikarya</taxon>
        <taxon>Ascomycota</taxon>
        <taxon>Pezizomycotina</taxon>
        <taxon>Dothideomycetes</taxon>
        <taxon>Pleosporomycetidae</taxon>
        <taxon>Mytilinidiales</taxon>
        <taxon>Mytilinidiaceae</taxon>
        <taxon>Lophium</taxon>
    </lineage>
</organism>
<dbReference type="Pfam" id="PF00300">
    <property type="entry name" value="His_Phos_1"/>
    <property type="match status" value="1"/>
</dbReference>
<dbReference type="OrthoDB" id="496981at2759"/>
<dbReference type="SUPFAM" id="SSF53254">
    <property type="entry name" value="Phosphoglycerate mutase-like"/>
    <property type="match status" value="1"/>
</dbReference>
<dbReference type="GO" id="GO:0005737">
    <property type="term" value="C:cytoplasm"/>
    <property type="evidence" value="ECO:0007669"/>
    <property type="project" value="TreeGrafter"/>
</dbReference>
<dbReference type="Gene3D" id="3.40.50.1240">
    <property type="entry name" value="Phosphoglycerate mutase-like"/>
    <property type="match status" value="1"/>
</dbReference>
<dbReference type="PANTHER" id="PTHR48100">
    <property type="entry name" value="BROAD-SPECIFICITY PHOSPHATASE YOR283W-RELATED"/>
    <property type="match status" value="1"/>
</dbReference>
<evidence type="ECO:0000313" key="2">
    <source>
        <dbReference type="EMBL" id="KAF2502952.1"/>
    </source>
</evidence>
<proteinExistence type="predicted"/>
<dbReference type="CDD" id="cd07067">
    <property type="entry name" value="HP_PGM_like"/>
    <property type="match status" value="1"/>
</dbReference>
<dbReference type="AlphaFoldDB" id="A0A6A6RF26"/>
<dbReference type="SMART" id="SM00855">
    <property type="entry name" value="PGAM"/>
    <property type="match status" value="1"/>
</dbReference>
<keyword evidence="3" id="KW-1185">Reference proteome</keyword>
<evidence type="ECO:0000256" key="1">
    <source>
        <dbReference type="SAM" id="MobiDB-lite"/>
    </source>
</evidence>
<dbReference type="InterPro" id="IPR050275">
    <property type="entry name" value="PGM_Phosphatase"/>
</dbReference>
<accession>A0A6A6RF26</accession>
<dbReference type="InterPro" id="IPR013078">
    <property type="entry name" value="His_Pase_superF_clade-1"/>
</dbReference>
<feature type="region of interest" description="Disordered" evidence="1">
    <location>
        <begin position="311"/>
        <end position="338"/>
    </location>
</feature>
<reference evidence="2" key="1">
    <citation type="journal article" date="2020" name="Stud. Mycol.">
        <title>101 Dothideomycetes genomes: a test case for predicting lifestyles and emergence of pathogens.</title>
        <authorList>
            <person name="Haridas S."/>
            <person name="Albert R."/>
            <person name="Binder M."/>
            <person name="Bloem J."/>
            <person name="Labutti K."/>
            <person name="Salamov A."/>
            <person name="Andreopoulos B."/>
            <person name="Baker S."/>
            <person name="Barry K."/>
            <person name="Bills G."/>
            <person name="Bluhm B."/>
            <person name="Cannon C."/>
            <person name="Castanera R."/>
            <person name="Culley D."/>
            <person name="Daum C."/>
            <person name="Ezra D."/>
            <person name="Gonzalez J."/>
            <person name="Henrissat B."/>
            <person name="Kuo A."/>
            <person name="Liang C."/>
            <person name="Lipzen A."/>
            <person name="Lutzoni F."/>
            <person name="Magnuson J."/>
            <person name="Mondo S."/>
            <person name="Nolan M."/>
            <person name="Ohm R."/>
            <person name="Pangilinan J."/>
            <person name="Park H.-J."/>
            <person name="Ramirez L."/>
            <person name="Alfaro M."/>
            <person name="Sun H."/>
            <person name="Tritt A."/>
            <person name="Yoshinaga Y."/>
            <person name="Zwiers L.-H."/>
            <person name="Turgeon B."/>
            <person name="Goodwin S."/>
            <person name="Spatafora J."/>
            <person name="Crous P."/>
            <person name="Grigoriev I."/>
        </authorList>
    </citation>
    <scope>NUCLEOTIDE SEQUENCE</scope>
    <source>
        <strain evidence="2">CBS 269.34</strain>
    </source>
</reference>
<protein>
    <submittedName>
        <fullName evidence="2">Phosphoglycerate mutase-like protein</fullName>
    </submittedName>
</protein>